<comment type="caution">
    <text evidence="2">The sequence shown here is derived from an EMBL/GenBank/DDBJ whole genome shotgun (WGS) entry which is preliminary data.</text>
</comment>
<name>A0AAJ0BGJ5_9PEZI</name>
<keyword evidence="1" id="KW-0812">Transmembrane</keyword>
<dbReference type="AlphaFoldDB" id="A0AAJ0BGJ5"/>
<feature type="transmembrane region" description="Helical" evidence="1">
    <location>
        <begin position="15"/>
        <end position="34"/>
    </location>
</feature>
<keyword evidence="1" id="KW-0472">Membrane</keyword>
<evidence type="ECO:0000313" key="2">
    <source>
        <dbReference type="EMBL" id="KAK1756753.1"/>
    </source>
</evidence>
<proteinExistence type="predicted"/>
<organism evidence="2 3">
    <name type="scientific">Echria macrotheca</name>
    <dbReference type="NCBI Taxonomy" id="438768"/>
    <lineage>
        <taxon>Eukaryota</taxon>
        <taxon>Fungi</taxon>
        <taxon>Dikarya</taxon>
        <taxon>Ascomycota</taxon>
        <taxon>Pezizomycotina</taxon>
        <taxon>Sordariomycetes</taxon>
        <taxon>Sordariomycetidae</taxon>
        <taxon>Sordariales</taxon>
        <taxon>Schizotheciaceae</taxon>
        <taxon>Echria</taxon>
    </lineage>
</organism>
<gene>
    <name evidence="2" type="ORF">QBC47DRAFT_359253</name>
</gene>
<sequence length="407" mass="45501">MTTTPIFRRPVRIRFRFLAIIAVAVVLVYRLWLFPPAQSWLPLTAREGRAPVLDANSTLGFGAIYVVSKADSPRRHGLLQAANVTDIDLTIPSQPKWTEKDFGSPERKSSRGSLLAWLGHLHLLRQFIDSGLESALILEDDVDWDIRLRSLQAPLVSAAMRTVLASRSGSSAKSSWSSDDIDYYSDDAAARYPYGDPSLWDLLYMGHCGDYFHGMDRGFEAGHVRPKDLAAVQHLSFNDTSLPDFDNLHPWTASLLTNLGVPVHTRLVHRSIFPLCTFAYAVTRHSARRLVEELASLERTDHAAYDVAILISCREGGLRCWSVNPELFHHQPGKSMIAGIDNSTHLPPVDAKAKDQVELRGETPNIDCGFWDGAFAFDDGDDKTLKYLQKEVGRKGRCLKPGRELPR</sequence>
<keyword evidence="1" id="KW-1133">Transmembrane helix</keyword>
<dbReference type="EMBL" id="MU839831">
    <property type="protein sequence ID" value="KAK1756753.1"/>
    <property type="molecule type" value="Genomic_DNA"/>
</dbReference>
<reference evidence="2" key="1">
    <citation type="submission" date="2023-06" db="EMBL/GenBank/DDBJ databases">
        <title>Genome-scale phylogeny and comparative genomics of the fungal order Sordariales.</title>
        <authorList>
            <consortium name="Lawrence Berkeley National Laboratory"/>
            <person name="Hensen N."/>
            <person name="Bonometti L."/>
            <person name="Westerberg I."/>
            <person name="Brannstrom I.O."/>
            <person name="Guillou S."/>
            <person name="Cros-Aarteil S."/>
            <person name="Calhoun S."/>
            <person name="Haridas S."/>
            <person name="Kuo A."/>
            <person name="Mondo S."/>
            <person name="Pangilinan J."/>
            <person name="Riley R."/>
            <person name="Labutti K."/>
            <person name="Andreopoulos B."/>
            <person name="Lipzen A."/>
            <person name="Chen C."/>
            <person name="Yanf M."/>
            <person name="Daum C."/>
            <person name="Ng V."/>
            <person name="Clum A."/>
            <person name="Steindorff A."/>
            <person name="Ohm R."/>
            <person name="Martin F."/>
            <person name="Silar P."/>
            <person name="Natvig D."/>
            <person name="Lalanne C."/>
            <person name="Gautier V."/>
            <person name="Ament-Velasquez S.L."/>
            <person name="Kruys A."/>
            <person name="Hutchinson M.I."/>
            <person name="Powell A.J."/>
            <person name="Barry K."/>
            <person name="Miller A.N."/>
            <person name="Grigoriev I.V."/>
            <person name="Debuchy R."/>
            <person name="Gladieux P."/>
            <person name="Thoren M.H."/>
            <person name="Johannesson H."/>
        </authorList>
    </citation>
    <scope>NUCLEOTIDE SEQUENCE</scope>
    <source>
        <strain evidence="2">PSN4</strain>
    </source>
</reference>
<protein>
    <submittedName>
        <fullName evidence="2">Glycosyltransferase family 25 protein</fullName>
    </submittedName>
</protein>
<dbReference type="Proteomes" id="UP001239445">
    <property type="component" value="Unassembled WGS sequence"/>
</dbReference>
<evidence type="ECO:0000256" key="1">
    <source>
        <dbReference type="SAM" id="Phobius"/>
    </source>
</evidence>
<keyword evidence="3" id="KW-1185">Reference proteome</keyword>
<accession>A0AAJ0BGJ5</accession>
<evidence type="ECO:0000313" key="3">
    <source>
        <dbReference type="Proteomes" id="UP001239445"/>
    </source>
</evidence>